<keyword evidence="3" id="KW-1185">Reference proteome</keyword>
<dbReference type="SUPFAM" id="SSF52047">
    <property type="entry name" value="RNI-like"/>
    <property type="match status" value="1"/>
</dbReference>
<dbReference type="PANTHER" id="PTHR31639:SF315">
    <property type="entry name" value="LEUCINE-RICH REPEAT DOMAIN SUPERFAMILY, F-BOX-LIKE DOMAIN SUPERFAMILY"/>
    <property type="match status" value="1"/>
</dbReference>
<dbReference type="EMBL" id="NBSK02000007">
    <property type="protein sequence ID" value="KAJ0197138.1"/>
    <property type="molecule type" value="Genomic_DNA"/>
</dbReference>
<dbReference type="Gene3D" id="3.80.10.10">
    <property type="entry name" value="Ribonuclease Inhibitor"/>
    <property type="match status" value="1"/>
</dbReference>
<dbReference type="SUPFAM" id="SSF81383">
    <property type="entry name" value="F-box domain"/>
    <property type="match status" value="1"/>
</dbReference>
<evidence type="ECO:0000313" key="2">
    <source>
        <dbReference type="EMBL" id="KAJ0197138.1"/>
    </source>
</evidence>
<organism evidence="2 3">
    <name type="scientific">Lactuca sativa</name>
    <name type="common">Garden lettuce</name>
    <dbReference type="NCBI Taxonomy" id="4236"/>
    <lineage>
        <taxon>Eukaryota</taxon>
        <taxon>Viridiplantae</taxon>
        <taxon>Streptophyta</taxon>
        <taxon>Embryophyta</taxon>
        <taxon>Tracheophyta</taxon>
        <taxon>Spermatophyta</taxon>
        <taxon>Magnoliopsida</taxon>
        <taxon>eudicotyledons</taxon>
        <taxon>Gunneridae</taxon>
        <taxon>Pentapetalae</taxon>
        <taxon>asterids</taxon>
        <taxon>campanulids</taxon>
        <taxon>Asterales</taxon>
        <taxon>Asteraceae</taxon>
        <taxon>Cichorioideae</taxon>
        <taxon>Cichorieae</taxon>
        <taxon>Lactucinae</taxon>
        <taxon>Lactuca</taxon>
    </lineage>
</organism>
<dbReference type="InterPro" id="IPR001810">
    <property type="entry name" value="F-box_dom"/>
</dbReference>
<evidence type="ECO:0000313" key="3">
    <source>
        <dbReference type="Proteomes" id="UP000235145"/>
    </source>
</evidence>
<dbReference type="PROSITE" id="PS50181">
    <property type="entry name" value="FBOX"/>
    <property type="match status" value="1"/>
</dbReference>
<dbReference type="InterPro" id="IPR032675">
    <property type="entry name" value="LRR_dom_sf"/>
</dbReference>
<protein>
    <recommendedName>
        <fullName evidence="1">F-box domain-containing protein</fullName>
    </recommendedName>
</protein>
<reference evidence="2 3" key="1">
    <citation type="journal article" date="2017" name="Nat. Commun.">
        <title>Genome assembly with in vitro proximity ligation data and whole-genome triplication in lettuce.</title>
        <authorList>
            <person name="Reyes-Chin-Wo S."/>
            <person name="Wang Z."/>
            <person name="Yang X."/>
            <person name="Kozik A."/>
            <person name="Arikit S."/>
            <person name="Song C."/>
            <person name="Xia L."/>
            <person name="Froenicke L."/>
            <person name="Lavelle D.O."/>
            <person name="Truco M.J."/>
            <person name="Xia R."/>
            <person name="Zhu S."/>
            <person name="Xu C."/>
            <person name="Xu H."/>
            <person name="Xu X."/>
            <person name="Cox K."/>
            <person name="Korf I."/>
            <person name="Meyers B.C."/>
            <person name="Michelmore R.W."/>
        </authorList>
    </citation>
    <scope>NUCLEOTIDE SEQUENCE [LARGE SCALE GENOMIC DNA]</scope>
    <source>
        <strain evidence="3">cv. Salinas</strain>
        <tissue evidence="2">Seedlings</tissue>
    </source>
</reference>
<dbReference type="InterPro" id="IPR036047">
    <property type="entry name" value="F-box-like_dom_sf"/>
</dbReference>
<dbReference type="Proteomes" id="UP000235145">
    <property type="component" value="Unassembled WGS sequence"/>
</dbReference>
<sequence length="394" mass="45698">MEYIPQSIKLGGTYQVMDRISTLPQGIIEKILTLMPLQDAVKTSILSRKWRYCWTSMPKLTFTVLNLSSDSKEVNKHKLLKDIFHVFILHTGPLLEFCIYINNTEIANEIDPIILHLSRTKNIKKFKFVKILNDCYKLPLSFFSLQGLEHLDLTGCVVNPPLIFNGFSMLRSLCFSSCIITVEVLLQFLTHCPLLEEFTLVLYDVTHYIELQQCTFVELFKCLSSVQVLKLSRFCIEDFDADGSCMPHKLPTPLVYLRVLVLDVCFLQEDEIYCLLCLINSSPNLEKINLEMCWDHDECGEQNFNKLFDLEDHLDLKLDHLKELEITSFYNVGYEMEFVKLIMAKSPVLKLARIKLNPNVSVDEEIKMFQDLVRLPFPRASPTANFIIERMPFN</sequence>
<accession>A0A9R1V2J6</accession>
<dbReference type="InterPro" id="IPR053781">
    <property type="entry name" value="F-box_AtFBL13-like"/>
</dbReference>
<proteinExistence type="predicted"/>
<dbReference type="PANTHER" id="PTHR31639">
    <property type="entry name" value="F-BOX PROTEIN-LIKE"/>
    <property type="match status" value="1"/>
</dbReference>
<dbReference type="SMART" id="SM00579">
    <property type="entry name" value="FBD"/>
    <property type="match status" value="1"/>
</dbReference>
<gene>
    <name evidence="2" type="ORF">LSAT_V11C700354710</name>
</gene>
<dbReference type="AlphaFoldDB" id="A0A9R1V2J6"/>
<dbReference type="SMART" id="SM00256">
    <property type="entry name" value="FBOX"/>
    <property type="match status" value="1"/>
</dbReference>
<dbReference type="Pfam" id="PF00646">
    <property type="entry name" value="F-box"/>
    <property type="match status" value="1"/>
</dbReference>
<name>A0A9R1V2J6_LACSA</name>
<dbReference type="CDD" id="cd22160">
    <property type="entry name" value="F-box_AtFBL13-like"/>
    <property type="match status" value="1"/>
</dbReference>
<evidence type="ECO:0000259" key="1">
    <source>
        <dbReference type="PROSITE" id="PS50181"/>
    </source>
</evidence>
<feature type="domain" description="F-box" evidence="1">
    <location>
        <begin position="17"/>
        <end position="51"/>
    </location>
</feature>
<dbReference type="InterPro" id="IPR006566">
    <property type="entry name" value="FBD"/>
</dbReference>
<comment type="caution">
    <text evidence="2">The sequence shown here is derived from an EMBL/GenBank/DDBJ whole genome shotgun (WGS) entry which is preliminary data.</text>
</comment>